<comment type="caution">
    <text evidence="3">The sequence shown here is derived from an EMBL/GenBank/DDBJ whole genome shotgun (WGS) entry which is preliminary data.</text>
</comment>
<evidence type="ECO:0000259" key="1">
    <source>
        <dbReference type="Pfam" id="PF04230"/>
    </source>
</evidence>
<accession>A0A3D8HHI7</accession>
<dbReference type="GO" id="GO:0016740">
    <property type="term" value="F:transferase activity"/>
    <property type="evidence" value="ECO:0007669"/>
    <property type="project" value="UniProtKB-KW"/>
</dbReference>
<reference evidence="3 4" key="1">
    <citation type="submission" date="2018-07" db="EMBL/GenBank/DDBJ databases">
        <title>Parabacteroides acidifaciens nov. sp., isolated from human feces.</title>
        <authorList>
            <person name="Wang Y.J."/>
        </authorList>
    </citation>
    <scope>NUCLEOTIDE SEQUENCE [LARGE SCALE GENOMIC DNA]</scope>
    <source>
        <strain evidence="3 4">426-9</strain>
    </source>
</reference>
<dbReference type="AlphaFoldDB" id="A0A3D8HHI7"/>
<gene>
    <name evidence="3" type="ORF">DWU89_04810</name>
    <name evidence="2" type="ORF">H8784_04725</name>
</gene>
<dbReference type="Pfam" id="PF04230">
    <property type="entry name" value="PS_pyruv_trans"/>
    <property type="match status" value="1"/>
</dbReference>
<reference evidence="2 5" key="2">
    <citation type="submission" date="2020-08" db="EMBL/GenBank/DDBJ databases">
        <title>Genome public.</title>
        <authorList>
            <person name="Liu C."/>
            <person name="Sun Q."/>
        </authorList>
    </citation>
    <scope>NUCLEOTIDE SEQUENCE [LARGE SCALE GENOMIC DNA]</scope>
    <source>
        <strain evidence="2 5">426_9</strain>
    </source>
</reference>
<keyword evidence="5" id="KW-1185">Reference proteome</keyword>
<evidence type="ECO:0000313" key="2">
    <source>
        <dbReference type="EMBL" id="MBC8601024.1"/>
    </source>
</evidence>
<dbReference type="EMBL" id="QREV01000007">
    <property type="protein sequence ID" value="RDU50343.1"/>
    <property type="molecule type" value="Genomic_DNA"/>
</dbReference>
<sequence length="421" mass="48177">MNRRAFLKQAGIFSAAIFLPSCLNKVKEEKRNPYLLVVSGWQDVNIGDIAHTPGLLHILQTYLPEATITLWKRSKNEKVEALLKKNFPKIDILYGNPDKDFTITDGRLLEAIDRADVFIHGSGPSVVAANCLEAWRKITDKPFGIYGTTIQEISPSLKNLLEDASFVFTRETASIGKLKEAGITKPEIRFVPDATFALNIYDEESARAFLITNDLEDRKFICVIPRLRKTPYWLIRRESYTERQIEETTALNNKWKEVDHAKAREAIIRWVRKTGNKVLICPEMTYQVDIMDELLIDPLPDDVKKNVVKRGYWLPDEAASLYSKAFCVLSFECHSPIISLRNGTPAFYLRQPEDTIKGQMYYDLGFDEWVFEINDTTGEQIADCLMNVYSNYDNAQAYRKQGMDKASESFDVGIKIVSQFL</sequence>
<feature type="domain" description="Polysaccharide pyruvyl transferase" evidence="1">
    <location>
        <begin position="45"/>
        <end position="349"/>
    </location>
</feature>
<dbReference type="Proteomes" id="UP000629596">
    <property type="component" value="Unassembled WGS sequence"/>
</dbReference>
<dbReference type="InterPro" id="IPR007345">
    <property type="entry name" value="Polysacch_pyruvyl_Trfase"/>
</dbReference>
<evidence type="ECO:0000313" key="4">
    <source>
        <dbReference type="Proteomes" id="UP000256321"/>
    </source>
</evidence>
<evidence type="ECO:0000313" key="3">
    <source>
        <dbReference type="EMBL" id="RDU50343.1"/>
    </source>
</evidence>
<evidence type="ECO:0000313" key="5">
    <source>
        <dbReference type="Proteomes" id="UP000629596"/>
    </source>
</evidence>
<dbReference type="Proteomes" id="UP000256321">
    <property type="component" value="Unassembled WGS sequence"/>
</dbReference>
<name>A0A3D8HHI7_9BACT</name>
<protein>
    <submittedName>
        <fullName evidence="3">Polysaccharide pyruvyl transferase family protein</fullName>
    </submittedName>
</protein>
<keyword evidence="3" id="KW-0808">Transferase</keyword>
<organism evidence="3 4">
    <name type="scientific">Parabacteroides acidifaciens</name>
    <dbReference type="NCBI Taxonomy" id="2290935"/>
    <lineage>
        <taxon>Bacteria</taxon>
        <taxon>Pseudomonadati</taxon>
        <taxon>Bacteroidota</taxon>
        <taxon>Bacteroidia</taxon>
        <taxon>Bacteroidales</taxon>
        <taxon>Tannerellaceae</taxon>
        <taxon>Parabacteroides</taxon>
    </lineage>
</organism>
<proteinExistence type="predicted"/>
<dbReference type="EMBL" id="JACRTI010000007">
    <property type="protein sequence ID" value="MBC8601024.1"/>
    <property type="molecule type" value="Genomic_DNA"/>
</dbReference>